<dbReference type="EMBL" id="AP026709">
    <property type="protein sequence ID" value="BDQ35794.1"/>
    <property type="molecule type" value="Genomic_DNA"/>
</dbReference>
<proteinExistence type="predicted"/>
<evidence type="ECO:0000256" key="1">
    <source>
        <dbReference type="SAM" id="Phobius"/>
    </source>
</evidence>
<evidence type="ECO:0000313" key="2">
    <source>
        <dbReference type="EMBL" id="BDQ35794.1"/>
    </source>
</evidence>
<feature type="transmembrane region" description="Helical" evidence="1">
    <location>
        <begin position="6"/>
        <end position="23"/>
    </location>
</feature>
<feature type="transmembrane region" description="Helical" evidence="1">
    <location>
        <begin position="35"/>
        <end position="54"/>
    </location>
</feature>
<sequence>MQIEIGWLVLAAVITACIGFVLYRWQRPRLSKPYLVVAAVAMLFAVYYILNVVFGSGRTGWP</sequence>
<gene>
    <name evidence="2" type="ORF">SYK_01540</name>
</gene>
<dbReference type="Proteomes" id="UP001317742">
    <property type="component" value="Chromosome"/>
</dbReference>
<keyword evidence="1" id="KW-1133">Transmembrane helix</keyword>
<protein>
    <submittedName>
        <fullName evidence="2">Uncharacterized protein</fullName>
    </submittedName>
</protein>
<organism evidence="2 3">
    <name type="scientific">Pseudodesulfovibrio nedwellii</name>
    <dbReference type="NCBI Taxonomy" id="2973072"/>
    <lineage>
        <taxon>Bacteria</taxon>
        <taxon>Pseudomonadati</taxon>
        <taxon>Thermodesulfobacteriota</taxon>
        <taxon>Desulfovibrionia</taxon>
        <taxon>Desulfovibrionales</taxon>
        <taxon>Desulfovibrionaceae</taxon>
    </lineage>
</organism>
<reference evidence="2 3" key="1">
    <citation type="submission" date="2022-08" db="EMBL/GenBank/DDBJ databases">
        <title>Genome Sequence of the sulphate-reducing bacterium, Pseudodesulfovibrio sp. SYK.</title>
        <authorList>
            <person name="Kondo R."/>
            <person name="Kataoka T."/>
        </authorList>
    </citation>
    <scope>NUCLEOTIDE SEQUENCE [LARGE SCALE GENOMIC DNA]</scope>
    <source>
        <strain evidence="2 3">SYK</strain>
    </source>
</reference>
<name>A0ABN6RXP3_9BACT</name>
<evidence type="ECO:0000313" key="3">
    <source>
        <dbReference type="Proteomes" id="UP001317742"/>
    </source>
</evidence>
<accession>A0ABN6RXP3</accession>
<keyword evidence="1" id="KW-0812">Transmembrane</keyword>
<keyword evidence="3" id="KW-1185">Reference proteome</keyword>
<keyword evidence="1" id="KW-0472">Membrane</keyword>